<evidence type="ECO:0000256" key="7">
    <source>
        <dbReference type="ARBA" id="ARBA00022842"/>
    </source>
</evidence>
<feature type="binding site" evidence="9">
    <location>
        <position position="8"/>
    </location>
    <ligand>
        <name>Mg(2+)</name>
        <dbReference type="ChEBI" id="CHEBI:18420"/>
        <note>catalytic</note>
    </ligand>
</feature>
<dbReference type="HAMAP" id="MF_01471">
    <property type="entry name" value="Cas2"/>
    <property type="match status" value="1"/>
</dbReference>
<evidence type="ECO:0000256" key="8">
    <source>
        <dbReference type="ARBA" id="ARBA00023118"/>
    </source>
</evidence>
<dbReference type="GO" id="GO:0051607">
    <property type="term" value="P:defense response to virus"/>
    <property type="evidence" value="ECO:0007669"/>
    <property type="project" value="UniProtKB-UniRule"/>
</dbReference>
<evidence type="ECO:0000256" key="1">
    <source>
        <dbReference type="ARBA" id="ARBA00001946"/>
    </source>
</evidence>
<keyword evidence="7 9" id="KW-0460">Magnesium</keyword>
<comment type="cofactor">
    <cofactor evidence="1 9">
        <name>Mg(2+)</name>
        <dbReference type="ChEBI" id="CHEBI:18420"/>
    </cofactor>
</comment>
<dbReference type="KEGG" id="thyd:TTHT_0181"/>
<evidence type="ECO:0000256" key="2">
    <source>
        <dbReference type="ARBA" id="ARBA00009959"/>
    </source>
</evidence>
<keyword evidence="11" id="KW-1185">Reference proteome</keyword>
<dbReference type="Proteomes" id="UP000595564">
    <property type="component" value="Chromosome"/>
</dbReference>
<dbReference type="EMBL" id="AP017470">
    <property type="protein sequence ID" value="BBB31818.1"/>
    <property type="molecule type" value="Genomic_DNA"/>
</dbReference>
<keyword evidence="4 9" id="KW-0479">Metal-binding</keyword>
<reference evidence="10 11" key="1">
    <citation type="journal article" date="2012" name="Extremophiles">
        <title>Thermotomaculum hydrothermale gen. nov., sp. nov., a novel heterotrophic thermophile within the phylum Acidobacteria from a deep-sea hydrothermal vent chimney in the Southern Okinawa Trough.</title>
        <authorList>
            <person name="Izumi H."/>
            <person name="Nunoura T."/>
            <person name="Miyazaki M."/>
            <person name="Mino S."/>
            <person name="Toki T."/>
            <person name="Takai K."/>
            <person name="Sako Y."/>
            <person name="Sawabe T."/>
            <person name="Nakagawa S."/>
        </authorList>
    </citation>
    <scope>NUCLEOTIDE SEQUENCE [LARGE SCALE GENOMIC DNA]</scope>
    <source>
        <strain evidence="10 11">AC55</strain>
    </source>
</reference>
<evidence type="ECO:0000256" key="5">
    <source>
        <dbReference type="ARBA" id="ARBA00022759"/>
    </source>
</evidence>
<keyword evidence="8 9" id="KW-0051">Antiviral defense</keyword>
<comment type="function">
    <text evidence="9">CRISPR (clustered regularly interspaced short palindromic repeat), is an adaptive immune system that provides protection against mobile genetic elements (viruses, transposable elements and conjugative plasmids). CRISPR clusters contain sequences complementary to antecedent mobile elements and target invading nucleic acids. CRISPR clusters are transcribed and processed into CRISPR RNA (crRNA). Functions as a ssRNA-specific endoribonuclease. Involved in the integration of spacer DNA into the CRISPR cassette.</text>
</comment>
<organism evidence="10 11">
    <name type="scientific">Thermotomaculum hydrothermale</name>
    <dbReference type="NCBI Taxonomy" id="981385"/>
    <lineage>
        <taxon>Bacteria</taxon>
        <taxon>Pseudomonadati</taxon>
        <taxon>Acidobacteriota</taxon>
        <taxon>Holophagae</taxon>
        <taxon>Thermotomaculales</taxon>
        <taxon>Thermotomaculaceae</taxon>
        <taxon>Thermotomaculum</taxon>
    </lineage>
</organism>
<dbReference type="AlphaFoldDB" id="A0A7R6PDM8"/>
<evidence type="ECO:0000256" key="6">
    <source>
        <dbReference type="ARBA" id="ARBA00022801"/>
    </source>
</evidence>
<dbReference type="Gene3D" id="3.30.70.240">
    <property type="match status" value="1"/>
</dbReference>
<dbReference type="PANTHER" id="PTHR34405:SF1">
    <property type="entry name" value="CRISPR-ASSOCIATED ENDORIBONUCLEASE CAS2"/>
    <property type="match status" value="1"/>
</dbReference>
<evidence type="ECO:0000313" key="10">
    <source>
        <dbReference type="EMBL" id="BBB31818.1"/>
    </source>
</evidence>
<dbReference type="GO" id="GO:0016787">
    <property type="term" value="F:hydrolase activity"/>
    <property type="evidence" value="ECO:0007669"/>
    <property type="project" value="UniProtKB-KW"/>
</dbReference>
<dbReference type="SUPFAM" id="SSF143430">
    <property type="entry name" value="TTP0101/SSO1404-like"/>
    <property type="match status" value="1"/>
</dbReference>
<keyword evidence="3 9" id="KW-0540">Nuclease</keyword>
<dbReference type="GO" id="GO:0004521">
    <property type="term" value="F:RNA endonuclease activity"/>
    <property type="evidence" value="ECO:0007669"/>
    <property type="project" value="InterPro"/>
</dbReference>
<comment type="similarity">
    <text evidence="2 9">Belongs to the CRISPR-associated endoribonuclease Cas2 protein family.</text>
</comment>
<dbReference type="EC" id="3.1.-.-" evidence="9"/>
<keyword evidence="6 9" id="KW-0378">Hydrolase</keyword>
<dbReference type="NCBIfam" id="TIGR01573">
    <property type="entry name" value="cas2"/>
    <property type="match status" value="1"/>
</dbReference>
<proteinExistence type="inferred from homology"/>
<keyword evidence="5 9" id="KW-0255">Endonuclease</keyword>
<dbReference type="PANTHER" id="PTHR34405">
    <property type="entry name" value="CRISPR-ASSOCIATED ENDORIBONUCLEASE CAS2"/>
    <property type="match status" value="1"/>
</dbReference>
<dbReference type="CDD" id="cd09725">
    <property type="entry name" value="Cas2_I_II_III"/>
    <property type="match status" value="1"/>
</dbReference>
<dbReference type="InterPro" id="IPR021127">
    <property type="entry name" value="CRISPR_associated_Cas2"/>
</dbReference>
<gene>
    <name evidence="9 10" type="primary">cas2</name>
    <name evidence="10" type="ORF">TTHT_0181</name>
</gene>
<dbReference type="InterPro" id="IPR019199">
    <property type="entry name" value="Virulence_VapD/CRISPR_Cas2"/>
</dbReference>
<name>A0A7R6PDM8_9BACT</name>
<sequence length="88" mass="10768">MFIILYYDVNQKRCNKMLKVCRKYLQWVQNSVFEGEISNANYERLVHEIKQIIKKEEGDSVIIYRFKMMYYSKREVLGNDKKEDITFI</sequence>
<accession>A0A7R6PDM8</accession>
<evidence type="ECO:0000256" key="3">
    <source>
        <dbReference type="ARBA" id="ARBA00022722"/>
    </source>
</evidence>
<comment type="subunit">
    <text evidence="9">Homodimer, forms a heterotetramer with a Cas1 homodimer.</text>
</comment>
<dbReference type="GO" id="GO:0046872">
    <property type="term" value="F:metal ion binding"/>
    <property type="evidence" value="ECO:0007669"/>
    <property type="project" value="UniProtKB-UniRule"/>
</dbReference>
<dbReference type="RefSeq" id="WP_201328151.1">
    <property type="nucleotide sequence ID" value="NZ_AP017470.1"/>
</dbReference>
<evidence type="ECO:0000256" key="4">
    <source>
        <dbReference type="ARBA" id="ARBA00022723"/>
    </source>
</evidence>
<dbReference type="Pfam" id="PF09827">
    <property type="entry name" value="CRISPR_Cas2"/>
    <property type="match status" value="1"/>
</dbReference>
<dbReference type="GO" id="GO:0043571">
    <property type="term" value="P:maintenance of CRISPR repeat elements"/>
    <property type="evidence" value="ECO:0007669"/>
    <property type="project" value="UniProtKB-UniRule"/>
</dbReference>
<evidence type="ECO:0000256" key="9">
    <source>
        <dbReference type="HAMAP-Rule" id="MF_01471"/>
    </source>
</evidence>
<evidence type="ECO:0000313" key="11">
    <source>
        <dbReference type="Proteomes" id="UP000595564"/>
    </source>
</evidence>
<protein>
    <recommendedName>
        <fullName evidence="9">CRISPR-associated endoribonuclease Cas2</fullName>
        <ecNumber evidence="9">3.1.-.-</ecNumber>
    </recommendedName>
</protein>